<name>A0A974CQI9_XENLA</name>
<gene>
    <name evidence="1" type="ORF">XELAEV_18028850mg</name>
</gene>
<accession>A0A974CQI9</accession>
<sequence>MRTLRWDIFKTYSEYMACPPQNIAPRVSCGCDKQPVVQVTGICTYTRASQSQRCTISSDTYWQGQTVWGECWASDWGYMLMSLPRGTQVPTGH</sequence>
<dbReference type="Proteomes" id="UP000694892">
    <property type="component" value="Chromosome 5S"/>
</dbReference>
<proteinExistence type="predicted"/>
<protein>
    <submittedName>
        <fullName evidence="1">Uncharacterized protein</fullName>
    </submittedName>
</protein>
<reference evidence="2" key="1">
    <citation type="journal article" date="2016" name="Nature">
        <title>Genome evolution in the allotetraploid frog Xenopus laevis.</title>
        <authorList>
            <person name="Session A.M."/>
            <person name="Uno Y."/>
            <person name="Kwon T."/>
            <person name="Chapman J.A."/>
            <person name="Toyoda A."/>
            <person name="Takahashi S."/>
            <person name="Fukui A."/>
            <person name="Hikosaka A."/>
            <person name="Suzuki A."/>
            <person name="Kondo M."/>
            <person name="van Heeringen S.J."/>
            <person name="Quigley I."/>
            <person name="Heinz S."/>
            <person name="Ogino H."/>
            <person name="Ochi H."/>
            <person name="Hellsten U."/>
            <person name="Lyons J.B."/>
            <person name="Simakov O."/>
            <person name="Putnam N."/>
            <person name="Stites J."/>
            <person name="Kuroki Y."/>
            <person name="Tanaka T."/>
            <person name="Michiue T."/>
            <person name="Watanabe M."/>
            <person name="Bogdanovic O."/>
            <person name="Lister R."/>
            <person name="Georgiou G."/>
            <person name="Paranjpe S.S."/>
            <person name="van Kruijsbergen I."/>
            <person name="Shu S."/>
            <person name="Carlson J."/>
            <person name="Kinoshita T."/>
            <person name="Ohta Y."/>
            <person name="Mawaribuchi S."/>
            <person name="Jenkins J."/>
            <person name="Grimwood J."/>
            <person name="Schmutz J."/>
            <person name="Mitros T."/>
            <person name="Mozaffari S.V."/>
            <person name="Suzuki Y."/>
            <person name="Haramoto Y."/>
            <person name="Yamamoto T.S."/>
            <person name="Takagi C."/>
            <person name="Heald R."/>
            <person name="Miller K."/>
            <person name="Haudenschild C."/>
            <person name="Kitzman J."/>
            <person name="Nakayama T."/>
            <person name="Izutsu Y."/>
            <person name="Robert J."/>
            <person name="Fortriede J."/>
            <person name="Burns K."/>
            <person name="Lotay V."/>
            <person name="Karimi K."/>
            <person name="Yasuoka Y."/>
            <person name="Dichmann D.S."/>
            <person name="Flajnik M.F."/>
            <person name="Houston D.W."/>
            <person name="Shendure J."/>
            <person name="DuPasquier L."/>
            <person name="Vize P.D."/>
            <person name="Zorn A.M."/>
            <person name="Ito M."/>
            <person name="Marcotte E.M."/>
            <person name="Wallingford J.B."/>
            <person name="Ito Y."/>
            <person name="Asashima M."/>
            <person name="Ueno N."/>
            <person name="Matsuda Y."/>
            <person name="Veenstra G.J."/>
            <person name="Fujiyama A."/>
            <person name="Harland R.M."/>
            <person name="Taira M."/>
            <person name="Rokhsar D.S."/>
        </authorList>
    </citation>
    <scope>NUCLEOTIDE SEQUENCE [LARGE SCALE GENOMIC DNA]</scope>
    <source>
        <strain evidence="2">J</strain>
    </source>
</reference>
<evidence type="ECO:0000313" key="2">
    <source>
        <dbReference type="Proteomes" id="UP000694892"/>
    </source>
</evidence>
<evidence type="ECO:0000313" key="1">
    <source>
        <dbReference type="EMBL" id="OCT77755.1"/>
    </source>
</evidence>
<organism evidence="1 2">
    <name type="scientific">Xenopus laevis</name>
    <name type="common">African clawed frog</name>
    <dbReference type="NCBI Taxonomy" id="8355"/>
    <lineage>
        <taxon>Eukaryota</taxon>
        <taxon>Metazoa</taxon>
        <taxon>Chordata</taxon>
        <taxon>Craniata</taxon>
        <taxon>Vertebrata</taxon>
        <taxon>Euteleostomi</taxon>
        <taxon>Amphibia</taxon>
        <taxon>Batrachia</taxon>
        <taxon>Anura</taxon>
        <taxon>Pipoidea</taxon>
        <taxon>Pipidae</taxon>
        <taxon>Xenopodinae</taxon>
        <taxon>Xenopus</taxon>
        <taxon>Xenopus</taxon>
    </lineage>
</organism>
<dbReference type="AlphaFoldDB" id="A0A974CQI9"/>
<dbReference type="EMBL" id="CM004475">
    <property type="protein sequence ID" value="OCT77755.1"/>
    <property type="molecule type" value="Genomic_DNA"/>
</dbReference>